<evidence type="ECO:0000313" key="2">
    <source>
        <dbReference type="EMBL" id="PWF47588.1"/>
    </source>
</evidence>
<name>A0A2U2HJ59_9BURK</name>
<accession>A0A2U2HJ59</accession>
<gene>
    <name evidence="2" type="ORF">C7C56_014660</name>
</gene>
<sequence>MIDIDAIHSRVAASYRRQSHVNTAIDETKFSCLRNALVPAWRSTCCPCRRRLSAARFRRRPASGRSARHLTRSCRQYARCADAKLAHWPLPDRQLRQRRRQFKAVNAKGQALAVSKTDKGTWQVATRPGDAVTVSYEVYANALGERTRHIDDTHAYLDASGVFVYAAPFRAEPVKVKLDVPAGWKSRSGMEPGDCGHCFVAPNYDILIDSPIESGIHEFHSTTVDGREIEVAIWGRGDYDAKKMTEDLKKIVVETGKLYNNQWPFKRYLFIVHATDGVGGATEHINSTVIQRPRWSFATRKDYLGFLRTAAHEFYHTWNVKAYRPKEMVPYNYQNENYNPLLWIAEGHTSYFDELIVLRAGLQKREEFMAEYAKLIDDYRHQPGRFQQSASESSFDEWISVGGERARNASVNIYTKGQILGLMMDIELRRQTKGGKGLEDMHRVLYQQHSVAMGGYDPKAVRAALHQVSGQDWSDWWSRYVDGTAEVPIDALLDTVGLHVMIDVPKEEERKEHWWAGWRMKEGSDPALVLQVERDSPAWQAGVVSGDVLLAVNGIKVSAKDVSEKLSLSSQPPFTLHMFRRDELRQMQLTPVLQPNGKAKVKPVAKPNALQKALNAAWLGVAWPKEESAQ</sequence>
<evidence type="ECO:0000259" key="1">
    <source>
        <dbReference type="PROSITE" id="PS50106"/>
    </source>
</evidence>
<dbReference type="InterPro" id="IPR041489">
    <property type="entry name" value="PDZ_6"/>
</dbReference>
<evidence type="ECO:0000313" key="3">
    <source>
        <dbReference type="Proteomes" id="UP000241421"/>
    </source>
</evidence>
<dbReference type="EMBL" id="PXWF02000237">
    <property type="protein sequence ID" value="PWF47588.1"/>
    <property type="molecule type" value="Genomic_DNA"/>
</dbReference>
<dbReference type="OrthoDB" id="9778516at2"/>
<dbReference type="SUPFAM" id="SSF50156">
    <property type="entry name" value="PDZ domain-like"/>
    <property type="match status" value="1"/>
</dbReference>
<dbReference type="Gene3D" id="2.60.40.3650">
    <property type="match status" value="1"/>
</dbReference>
<dbReference type="Pfam" id="PF17899">
    <property type="entry name" value="Peptidase_M61_N"/>
    <property type="match status" value="1"/>
</dbReference>
<protein>
    <submittedName>
        <fullName evidence="2">M61 family peptidase</fullName>
    </submittedName>
</protein>
<dbReference type="InterPro" id="IPR024191">
    <property type="entry name" value="Peptidase_M61"/>
</dbReference>
<dbReference type="Pfam" id="PF17820">
    <property type="entry name" value="PDZ_6"/>
    <property type="match status" value="1"/>
</dbReference>
<dbReference type="Pfam" id="PF05299">
    <property type="entry name" value="Peptidase_M61"/>
    <property type="match status" value="1"/>
</dbReference>
<dbReference type="InterPro" id="IPR027268">
    <property type="entry name" value="Peptidase_M4/M1_CTD_sf"/>
</dbReference>
<dbReference type="InterPro" id="IPR036034">
    <property type="entry name" value="PDZ_sf"/>
</dbReference>
<dbReference type="InterPro" id="IPR040756">
    <property type="entry name" value="Peptidase_M61_N"/>
</dbReference>
<comment type="caution">
    <text evidence="2">The sequence shown here is derived from an EMBL/GenBank/DDBJ whole genome shotgun (WGS) entry which is preliminary data.</text>
</comment>
<dbReference type="Gene3D" id="2.30.42.10">
    <property type="match status" value="1"/>
</dbReference>
<proteinExistence type="predicted"/>
<dbReference type="InterPro" id="IPR007963">
    <property type="entry name" value="Peptidase_M61_catalytic"/>
</dbReference>
<keyword evidence="3" id="KW-1185">Reference proteome</keyword>
<dbReference type="Proteomes" id="UP000241421">
    <property type="component" value="Unassembled WGS sequence"/>
</dbReference>
<dbReference type="AlphaFoldDB" id="A0A2U2HJ59"/>
<dbReference type="PROSITE" id="PS50106">
    <property type="entry name" value="PDZ"/>
    <property type="match status" value="1"/>
</dbReference>
<reference evidence="2 3" key="1">
    <citation type="submission" date="2018-04" db="EMBL/GenBank/DDBJ databases">
        <title>Massilia violaceinigra sp. nov., a novel purple-pigmented bacterium isolated from Tianshan glacier, Xinjiang, China.</title>
        <authorList>
            <person name="Wang H."/>
        </authorList>
    </citation>
    <scope>NUCLEOTIDE SEQUENCE [LARGE SCALE GENOMIC DNA]</scope>
    <source>
        <strain evidence="2 3">B448-2</strain>
    </source>
</reference>
<dbReference type="InterPro" id="IPR001478">
    <property type="entry name" value="PDZ"/>
</dbReference>
<organism evidence="2 3">
    <name type="scientific">Massilia glaciei</name>
    <dbReference type="NCBI Taxonomy" id="1524097"/>
    <lineage>
        <taxon>Bacteria</taxon>
        <taxon>Pseudomonadati</taxon>
        <taxon>Pseudomonadota</taxon>
        <taxon>Betaproteobacteria</taxon>
        <taxon>Burkholderiales</taxon>
        <taxon>Oxalobacteraceae</taxon>
        <taxon>Telluria group</taxon>
        <taxon>Massilia</taxon>
    </lineage>
</organism>
<dbReference type="Gene3D" id="1.10.390.10">
    <property type="entry name" value="Neutral Protease Domain 2"/>
    <property type="match status" value="1"/>
</dbReference>
<dbReference type="SUPFAM" id="SSF55486">
    <property type="entry name" value="Metalloproteases ('zincins'), catalytic domain"/>
    <property type="match status" value="1"/>
</dbReference>
<feature type="domain" description="PDZ" evidence="1">
    <location>
        <begin position="501"/>
        <end position="566"/>
    </location>
</feature>
<dbReference type="SMART" id="SM00228">
    <property type="entry name" value="PDZ"/>
    <property type="match status" value="1"/>
</dbReference>
<dbReference type="PIRSF" id="PIRSF016493">
    <property type="entry name" value="Glycyl_aminpptds"/>
    <property type="match status" value="1"/>
</dbReference>